<dbReference type="RefSeq" id="WP_273306044.1">
    <property type="nucleotide sequence ID" value="NZ_CALUJX010000002.1"/>
</dbReference>
<dbReference type="CDD" id="cd12110">
    <property type="entry name" value="PHP_HisPPase_Hisj_like"/>
    <property type="match status" value="1"/>
</dbReference>
<organism evidence="10 11">
    <name type="scientific">Barnesiella viscericola</name>
    <dbReference type="NCBI Taxonomy" id="397865"/>
    <lineage>
        <taxon>Bacteria</taxon>
        <taxon>Pseudomonadati</taxon>
        <taxon>Bacteroidota</taxon>
        <taxon>Bacteroidia</taxon>
        <taxon>Bacteroidales</taxon>
        <taxon>Barnesiellaceae</taxon>
        <taxon>Barnesiella</taxon>
    </lineage>
</organism>
<dbReference type="InterPro" id="IPR016195">
    <property type="entry name" value="Pol/histidinol_Pase-like"/>
</dbReference>
<evidence type="ECO:0000256" key="5">
    <source>
        <dbReference type="ARBA" id="ARBA00022801"/>
    </source>
</evidence>
<dbReference type="PANTHER" id="PTHR21039">
    <property type="entry name" value="HISTIDINOL PHOSPHATASE-RELATED"/>
    <property type="match status" value="1"/>
</dbReference>
<comment type="caution">
    <text evidence="10">The sequence shown here is derived from an EMBL/GenBank/DDBJ whole genome shotgun (WGS) entry which is preliminary data.</text>
</comment>
<dbReference type="GO" id="GO:0005737">
    <property type="term" value="C:cytoplasm"/>
    <property type="evidence" value="ECO:0007669"/>
    <property type="project" value="TreeGrafter"/>
</dbReference>
<dbReference type="EMBL" id="DYUD01000018">
    <property type="protein sequence ID" value="HJG88999.1"/>
    <property type="molecule type" value="Genomic_DNA"/>
</dbReference>
<evidence type="ECO:0000256" key="4">
    <source>
        <dbReference type="ARBA" id="ARBA00022605"/>
    </source>
</evidence>
<accession>A0A921MS16</accession>
<comment type="catalytic activity">
    <reaction evidence="7 8">
        <text>L-histidinol phosphate + H2O = L-histidinol + phosphate</text>
        <dbReference type="Rhea" id="RHEA:14465"/>
        <dbReference type="ChEBI" id="CHEBI:15377"/>
        <dbReference type="ChEBI" id="CHEBI:43474"/>
        <dbReference type="ChEBI" id="CHEBI:57699"/>
        <dbReference type="ChEBI" id="CHEBI:57980"/>
        <dbReference type="EC" id="3.1.3.15"/>
    </reaction>
</comment>
<keyword evidence="5 8" id="KW-0378">Hydrolase</keyword>
<evidence type="ECO:0000256" key="1">
    <source>
        <dbReference type="ARBA" id="ARBA00004970"/>
    </source>
</evidence>
<dbReference type="Pfam" id="PF02811">
    <property type="entry name" value="PHP"/>
    <property type="match status" value="1"/>
</dbReference>
<evidence type="ECO:0000256" key="7">
    <source>
        <dbReference type="ARBA" id="ARBA00049158"/>
    </source>
</evidence>
<evidence type="ECO:0000259" key="9">
    <source>
        <dbReference type="Pfam" id="PF02811"/>
    </source>
</evidence>
<evidence type="ECO:0000313" key="11">
    <source>
        <dbReference type="Proteomes" id="UP000757103"/>
    </source>
</evidence>
<proteinExistence type="inferred from homology"/>
<reference evidence="10" key="1">
    <citation type="journal article" date="2021" name="PeerJ">
        <title>Extensive microbial diversity within the chicken gut microbiome revealed by metagenomics and culture.</title>
        <authorList>
            <person name="Gilroy R."/>
            <person name="Ravi A."/>
            <person name="Getino M."/>
            <person name="Pursley I."/>
            <person name="Horton D.L."/>
            <person name="Alikhan N.F."/>
            <person name="Baker D."/>
            <person name="Gharbi K."/>
            <person name="Hall N."/>
            <person name="Watson M."/>
            <person name="Adriaenssens E.M."/>
            <person name="Foster-Nyarko E."/>
            <person name="Jarju S."/>
            <person name="Secka A."/>
            <person name="Antonio M."/>
            <person name="Oren A."/>
            <person name="Chaudhuri R.R."/>
            <person name="La Ragione R."/>
            <person name="Hildebrand F."/>
            <person name="Pallen M.J."/>
        </authorList>
    </citation>
    <scope>NUCLEOTIDE SEQUENCE</scope>
    <source>
        <strain evidence="10">CHK121-7720</strain>
    </source>
</reference>
<protein>
    <recommendedName>
        <fullName evidence="3 8">Histidinol-phosphatase</fullName>
        <shortName evidence="8">HolPase</shortName>
        <ecNumber evidence="3 8">3.1.3.15</ecNumber>
    </recommendedName>
</protein>
<dbReference type="Gene3D" id="3.20.20.140">
    <property type="entry name" value="Metal-dependent hydrolases"/>
    <property type="match status" value="1"/>
</dbReference>
<dbReference type="AlphaFoldDB" id="A0A921MS16"/>
<dbReference type="PANTHER" id="PTHR21039:SF0">
    <property type="entry name" value="HISTIDINOL-PHOSPHATASE"/>
    <property type="match status" value="1"/>
</dbReference>
<evidence type="ECO:0000256" key="8">
    <source>
        <dbReference type="RuleBase" id="RU366003"/>
    </source>
</evidence>
<sequence length="280" mass="32044">MNQLTNYHSHSQFCDGHAPMEEFVKEAVAEGFVAYGISSHAPFPVPNQCNMLRERLPEYLAEFHRIKELYGSAIELYVGLEIDFLDDSFNPSIPYFKELPLDYRIGSVHYIVTPDGTPIDTDGSPDRFRGYVDTYFGGDVDEAVRRFYRSSFRLIELGGFDFLGHLDKIGLNASLYRPGLDREAWYRRLVADYLEAIASQHLLVEVNTKAFATRGRFFPGEDYFEQMHRLGIGVVVNSDAHYPAKINAGRPEALKALARAGYTTVWQFHRNEWIETPLEL</sequence>
<evidence type="ECO:0000313" key="10">
    <source>
        <dbReference type="EMBL" id="HJG88999.1"/>
    </source>
</evidence>
<evidence type="ECO:0000256" key="6">
    <source>
        <dbReference type="ARBA" id="ARBA00023102"/>
    </source>
</evidence>
<dbReference type="NCBIfam" id="TIGR01856">
    <property type="entry name" value="hisJ_fam"/>
    <property type="match status" value="1"/>
</dbReference>
<evidence type="ECO:0000256" key="3">
    <source>
        <dbReference type="ARBA" id="ARBA00013085"/>
    </source>
</evidence>
<gene>
    <name evidence="10" type="ORF">K8U91_05950</name>
</gene>
<keyword evidence="6 8" id="KW-0368">Histidine biosynthesis</keyword>
<reference evidence="10" key="2">
    <citation type="submission" date="2021-09" db="EMBL/GenBank/DDBJ databases">
        <authorList>
            <person name="Gilroy R."/>
        </authorList>
    </citation>
    <scope>NUCLEOTIDE SEQUENCE</scope>
    <source>
        <strain evidence="10">CHK121-7720</strain>
    </source>
</reference>
<dbReference type="SUPFAM" id="SSF89550">
    <property type="entry name" value="PHP domain-like"/>
    <property type="match status" value="1"/>
</dbReference>
<keyword evidence="4 8" id="KW-0028">Amino-acid biosynthesis</keyword>
<dbReference type="InterPro" id="IPR010140">
    <property type="entry name" value="Histidinol_P_phosphatase_HisJ"/>
</dbReference>
<dbReference type="GO" id="GO:0000105">
    <property type="term" value="P:L-histidine biosynthetic process"/>
    <property type="evidence" value="ECO:0007669"/>
    <property type="project" value="UniProtKB-UniRule"/>
</dbReference>
<dbReference type="EC" id="3.1.3.15" evidence="3 8"/>
<name>A0A921MS16_9BACT</name>
<comment type="pathway">
    <text evidence="1 8">Amino-acid biosynthesis; L-histidine biosynthesis; L-histidine from 5-phospho-alpha-D-ribose 1-diphosphate: step 8/9.</text>
</comment>
<feature type="domain" description="PHP" evidence="9">
    <location>
        <begin position="7"/>
        <end position="208"/>
    </location>
</feature>
<evidence type="ECO:0000256" key="2">
    <source>
        <dbReference type="ARBA" id="ARBA00009152"/>
    </source>
</evidence>
<dbReference type="InterPro" id="IPR004013">
    <property type="entry name" value="PHP_dom"/>
</dbReference>
<comment type="similarity">
    <text evidence="2 8">Belongs to the PHP hydrolase family. HisK subfamily.</text>
</comment>
<dbReference type="Proteomes" id="UP000757103">
    <property type="component" value="Unassembled WGS sequence"/>
</dbReference>
<dbReference type="GO" id="GO:0004401">
    <property type="term" value="F:histidinol-phosphatase activity"/>
    <property type="evidence" value="ECO:0007669"/>
    <property type="project" value="UniProtKB-UniRule"/>
</dbReference>